<evidence type="ECO:0000256" key="1">
    <source>
        <dbReference type="ARBA" id="ARBA00004651"/>
    </source>
</evidence>
<dbReference type="RefSeq" id="WP_184778842.1">
    <property type="nucleotide sequence ID" value="NZ_JACHMG010000001.1"/>
</dbReference>
<evidence type="ECO:0000256" key="3">
    <source>
        <dbReference type="ARBA" id="ARBA00022692"/>
    </source>
</evidence>
<evidence type="ECO:0000256" key="4">
    <source>
        <dbReference type="ARBA" id="ARBA00022989"/>
    </source>
</evidence>
<feature type="transmembrane region" description="Helical" evidence="6">
    <location>
        <begin position="35"/>
        <end position="53"/>
    </location>
</feature>
<sequence>MTWLLLAALLLLAGGLGPALWLSARGRPAERLAGLQQASAVTVLVLLLLTQAYGPSSAVVLPLVLVVLAFSGTLVFIRLLGAR</sequence>
<reference evidence="7 8" key="1">
    <citation type="submission" date="2020-08" db="EMBL/GenBank/DDBJ databases">
        <title>Sequencing the genomes of 1000 actinobacteria strains.</title>
        <authorList>
            <person name="Klenk H.-P."/>
        </authorList>
    </citation>
    <scope>NUCLEOTIDE SEQUENCE [LARGE SCALE GENOMIC DNA]</scope>
    <source>
        <strain evidence="7 8">DSM 45859</strain>
    </source>
</reference>
<protein>
    <submittedName>
        <fullName evidence="7">Multisubunit Na+/H+ antiporter MnhF subunit</fullName>
    </submittedName>
</protein>
<evidence type="ECO:0000313" key="7">
    <source>
        <dbReference type="EMBL" id="MBB4684025.1"/>
    </source>
</evidence>
<accession>A0A840IRF3</accession>
<dbReference type="EMBL" id="JACHMG010000001">
    <property type="protein sequence ID" value="MBB4684025.1"/>
    <property type="molecule type" value="Genomic_DNA"/>
</dbReference>
<feature type="transmembrane region" description="Helical" evidence="6">
    <location>
        <begin position="60"/>
        <end position="80"/>
    </location>
</feature>
<evidence type="ECO:0000256" key="2">
    <source>
        <dbReference type="ARBA" id="ARBA00022475"/>
    </source>
</evidence>
<evidence type="ECO:0000313" key="8">
    <source>
        <dbReference type="Proteomes" id="UP000581769"/>
    </source>
</evidence>
<gene>
    <name evidence="7" type="ORF">BJY18_001510</name>
</gene>
<dbReference type="Proteomes" id="UP000581769">
    <property type="component" value="Unassembled WGS sequence"/>
</dbReference>
<keyword evidence="5 6" id="KW-0472">Membrane</keyword>
<comment type="subcellular location">
    <subcellularLocation>
        <location evidence="1">Cell membrane</location>
        <topology evidence="1">Multi-pass membrane protein</topology>
    </subcellularLocation>
</comment>
<keyword evidence="2" id="KW-1003">Cell membrane</keyword>
<keyword evidence="3 6" id="KW-0812">Transmembrane</keyword>
<evidence type="ECO:0000256" key="6">
    <source>
        <dbReference type="SAM" id="Phobius"/>
    </source>
</evidence>
<dbReference type="GO" id="GO:0015075">
    <property type="term" value="F:monoatomic ion transmembrane transporter activity"/>
    <property type="evidence" value="ECO:0007669"/>
    <property type="project" value="InterPro"/>
</dbReference>
<keyword evidence="8" id="KW-1185">Reference proteome</keyword>
<organism evidence="7 8">
    <name type="scientific">Amycolatopsis jiangsuensis</name>
    <dbReference type="NCBI Taxonomy" id="1181879"/>
    <lineage>
        <taxon>Bacteria</taxon>
        <taxon>Bacillati</taxon>
        <taxon>Actinomycetota</taxon>
        <taxon>Actinomycetes</taxon>
        <taxon>Pseudonocardiales</taxon>
        <taxon>Pseudonocardiaceae</taxon>
        <taxon>Amycolatopsis</taxon>
    </lineage>
</organism>
<proteinExistence type="predicted"/>
<evidence type="ECO:0000256" key="5">
    <source>
        <dbReference type="ARBA" id="ARBA00023136"/>
    </source>
</evidence>
<dbReference type="AlphaFoldDB" id="A0A840IRF3"/>
<dbReference type="Pfam" id="PF04066">
    <property type="entry name" value="MrpF_PhaF"/>
    <property type="match status" value="1"/>
</dbReference>
<name>A0A840IRF3_9PSEU</name>
<dbReference type="GO" id="GO:0005886">
    <property type="term" value="C:plasma membrane"/>
    <property type="evidence" value="ECO:0007669"/>
    <property type="project" value="UniProtKB-SubCell"/>
</dbReference>
<dbReference type="InterPro" id="IPR007208">
    <property type="entry name" value="MrpF/PhaF-like"/>
</dbReference>
<comment type="caution">
    <text evidence="7">The sequence shown here is derived from an EMBL/GenBank/DDBJ whole genome shotgun (WGS) entry which is preliminary data.</text>
</comment>
<keyword evidence="4 6" id="KW-1133">Transmembrane helix</keyword>